<evidence type="ECO:0000259" key="9">
    <source>
        <dbReference type="Pfam" id="PF10502"/>
    </source>
</evidence>
<keyword evidence="8" id="KW-0472">Membrane</keyword>
<evidence type="ECO:0000313" key="10">
    <source>
        <dbReference type="EMBL" id="MDY3561346.1"/>
    </source>
</evidence>
<keyword evidence="5" id="KW-0378">Hydrolase</keyword>
<evidence type="ECO:0000256" key="6">
    <source>
        <dbReference type="ARBA" id="ARBA00029906"/>
    </source>
</evidence>
<comment type="catalytic activity">
    <reaction evidence="1">
        <text>Cleavage of hydrophobic, N-terminal signal or leader sequences from secreted and periplasmic proteins.</text>
        <dbReference type="EC" id="3.4.21.89"/>
    </reaction>
</comment>
<sequence length="609" mass="68610">MATATADPAKTAEDEKKKAHRDPAREVVETIVFVVVLVLLLKLFITEAFVIPTGSMAETLYGYQKIIPCPKCGHTFPLNSHSEVEGDAPDNPLQNRKLVRLTHYVCPNCRHRGQIDDLPEWPRNNSGDRVLVLKPLYHLREPERGDVVVFKYPEAPQTQQTAQNYIKRMMGSGGETLAIHRGDLYVTSSLSYPIPDAPEADWWQPRFRHRNSPQAVTLFEASRNAGFTARIDGGFRMVRKEEGQLLADRRIVWDNDRQPEDIAQLARPRWHAPERPEAWNTDAPSTPRAFAHKGDNLDWLRYRHSRTEWKVGERGRGVDEDDARHLRGEVGDDKAKVTDRLIDNFLGYNVSRPTESDEQLWVGDLILECEAELGSGAEVALELSRGADRFRATFGNGKVALSRSGGQSAELGSRPCPVANGTYKLRFANVDARLWVWVDGKRVDFGAAADYERTQLRETEYDQADTYKEGWTRANDVEAPAGIGAKGAATVRHITLHRDIYYTWSRGQHSKDAEPDLSPLPNSLKGQAGRFNPAPDYTEADIYYVQPGHYFCMGDNSAASSDSRSWGTVPDRLMLGKAVFVFFPLYLDWKLGWPPVRPTPGKNRVGFIK</sequence>
<feature type="domain" description="Peptidase S26" evidence="9">
    <location>
        <begin position="539"/>
        <end position="583"/>
    </location>
</feature>
<gene>
    <name evidence="10" type="ORF">R5W23_002623</name>
</gene>
<comment type="caution">
    <text evidence="10">The sequence shown here is derived from an EMBL/GenBank/DDBJ whole genome shotgun (WGS) entry which is preliminary data.</text>
</comment>
<dbReference type="EC" id="3.4.21.89" evidence="3"/>
<dbReference type="EMBL" id="JAXBLV010000192">
    <property type="protein sequence ID" value="MDY3561346.1"/>
    <property type="molecule type" value="Genomic_DNA"/>
</dbReference>
<dbReference type="InterPro" id="IPR019758">
    <property type="entry name" value="Pept_S26A_signal_pept_1_CS"/>
</dbReference>
<evidence type="ECO:0000256" key="3">
    <source>
        <dbReference type="ARBA" id="ARBA00013208"/>
    </source>
</evidence>
<keyword evidence="11" id="KW-1185">Reference proteome</keyword>
<evidence type="ECO:0000256" key="1">
    <source>
        <dbReference type="ARBA" id="ARBA00000677"/>
    </source>
</evidence>
<organism evidence="10 11">
    <name type="scientific">Gemmata algarum</name>
    <dbReference type="NCBI Taxonomy" id="2975278"/>
    <lineage>
        <taxon>Bacteria</taxon>
        <taxon>Pseudomonadati</taxon>
        <taxon>Planctomycetota</taxon>
        <taxon>Planctomycetia</taxon>
        <taxon>Gemmatales</taxon>
        <taxon>Gemmataceae</taxon>
        <taxon>Gemmata</taxon>
    </lineage>
</organism>
<evidence type="ECO:0000256" key="5">
    <source>
        <dbReference type="ARBA" id="ARBA00022801"/>
    </source>
</evidence>
<keyword evidence="8" id="KW-0812">Transmembrane</keyword>
<dbReference type="PANTHER" id="PTHR43390:SF1">
    <property type="entry name" value="CHLOROPLAST PROCESSING PEPTIDASE"/>
    <property type="match status" value="1"/>
</dbReference>
<feature type="transmembrane region" description="Helical" evidence="8">
    <location>
        <begin position="27"/>
        <end position="45"/>
    </location>
</feature>
<dbReference type="PROSITE" id="PS00760">
    <property type="entry name" value="SPASE_I_2"/>
    <property type="match status" value="1"/>
</dbReference>
<evidence type="ECO:0000256" key="8">
    <source>
        <dbReference type="SAM" id="Phobius"/>
    </source>
</evidence>
<keyword evidence="8" id="KW-1133">Transmembrane helix</keyword>
<evidence type="ECO:0000313" key="11">
    <source>
        <dbReference type="Proteomes" id="UP001272242"/>
    </source>
</evidence>
<dbReference type="Proteomes" id="UP001272242">
    <property type="component" value="Unassembled WGS sequence"/>
</dbReference>
<feature type="region of interest" description="Disordered" evidence="7">
    <location>
        <begin position="1"/>
        <end position="21"/>
    </location>
</feature>
<dbReference type="Gene3D" id="2.10.109.10">
    <property type="entry name" value="Umud Fragment, subunit A"/>
    <property type="match status" value="2"/>
</dbReference>
<dbReference type="CDD" id="cd06530">
    <property type="entry name" value="S26_SPase_I"/>
    <property type="match status" value="2"/>
</dbReference>
<dbReference type="InterPro" id="IPR036286">
    <property type="entry name" value="LexA/Signal_pep-like_sf"/>
</dbReference>
<dbReference type="PANTHER" id="PTHR43390">
    <property type="entry name" value="SIGNAL PEPTIDASE I"/>
    <property type="match status" value="1"/>
</dbReference>
<protein>
    <recommendedName>
        <fullName evidence="4">Signal peptidase I</fullName>
        <ecNumber evidence="3">3.4.21.89</ecNumber>
    </recommendedName>
    <alternativeName>
        <fullName evidence="6">Leader peptidase I</fullName>
    </alternativeName>
</protein>
<dbReference type="Pfam" id="PF10502">
    <property type="entry name" value="Peptidase_S26"/>
    <property type="match status" value="2"/>
</dbReference>
<reference evidence="11" key="1">
    <citation type="journal article" date="2023" name="Mar. Drugs">
        <title>Gemmata algarum, a Novel Planctomycete Isolated from an Algal Mat, Displays Antimicrobial Activity.</title>
        <authorList>
            <person name="Kumar G."/>
            <person name="Kallscheuer N."/>
            <person name="Kashif M."/>
            <person name="Ahamad S."/>
            <person name="Jagadeeshwari U."/>
            <person name="Pannikurungottu S."/>
            <person name="Haufschild T."/>
            <person name="Kabuu M."/>
            <person name="Sasikala C."/>
            <person name="Jogler C."/>
            <person name="Ramana C."/>
        </authorList>
    </citation>
    <scope>NUCLEOTIDE SEQUENCE [LARGE SCALE GENOMIC DNA]</scope>
    <source>
        <strain evidence="11">JC673</strain>
    </source>
</reference>
<dbReference type="PROSITE" id="PS00761">
    <property type="entry name" value="SPASE_I_3"/>
    <property type="match status" value="1"/>
</dbReference>
<name>A0ABU5F1S1_9BACT</name>
<dbReference type="InterPro" id="IPR000223">
    <property type="entry name" value="Pept_S26A_signal_pept_1"/>
</dbReference>
<comment type="similarity">
    <text evidence="2">Belongs to the peptidase S26 family.</text>
</comment>
<feature type="domain" description="Peptidase S26" evidence="9">
    <location>
        <begin position="125"/>
        <end position="187"/>
    </location>
</feature>
<dbReference type="RefSeq" id="WP_261185949.1">
    <property type="nucleotide sequence ID" value="NZ_JAXBLV010000192.1"/>
</dbReference>
<evidence type="ECO:0000256" key="2">
    <source>
        <dbReference type="ARBA" id="ARBA00009370"/>
    </source>
</evidence>
<dbReference type="SUPFAM" id="SSF51306">
    <property type="entry name" value="LexA/Signal peptidase"/>
    <property type="match status" value="2"/>
</dbReference>
<dbReference type="InterPro" id="IPR019533">
    <property type="entry name" value="Peptidase_S26"/>
</dbReference>
<dbReference type="InterPro" id="IPR019757">
    <property type="entry name" value="Pept_S26A_signal_pept_1_Lys-AS"/>
</dbReference>
<proteinExistence type="inferred from homology"/>
<evidence type="ECO:0000256" key="4">
    <source>
        <dbReference type="ARBA" id="ARBA00019232"/>
    </source>
</evidence>
<accession>A0ABU5F1S1</accession>
<evidence type="ECO:0000256" key="7">
    <source>
        <dbReference type="SAM" id="MobiDB-lite"/>
    </source>
</evidence>
<feature type="compositionally biased region" description="Basic and acidic residues" evidence="7">
    <location>
        <begin position="10"/>
        <end position="21"/>
    </location>
</feature>